<evidence type="ECO:0000313" key="2">
    <source>
        <dbReference type="EMBL" id="KNZ58231.1"/>
    </source>
</evidence>
<feature type="compositionally biased region" description="Pro residues" evidence="1">
    <location>
        <begin position="1"/>
        <end position="10"/>
    </location>
</feature>
<evidence type="ECO:0000256" key="1">
    <source>
        <dbReference type="SAM" id="MobiDB-lite"/>
    </source>
</evidence>
<keyword evidence="3" id="KW-1185">Reference proteome</keyword>
<feature type="compositionally biased region" description="Polar residues" evidence="1">
    <location>
        <begin position="289"/>
        <end position="298"/>
    </location>
</feature>
<dbReference type="OrthoDB" id="2507498at2759"/>
<feature type="region of interest" description="Disordered" evidence="1">
    <location>
        <begin position="864"/>
        <end position="962"/>
    </location>
</feature>
<comment type="caution">
    <text evidence="2">The sequence shown here is derived from an EMBL/GenBank/DDBJ whole genome shotgun (WGS) entry which is preliminary data.</text>
</comment>
<feature type="compositionally biased region" description="Polar residues" evidence="1">
    <location>
        <begin position="238"/>
        <end position="247"/>
    </location>
</feature>
<reference evidence="2 3" key="1">
    <citation type="submission" date="2015-08" db="EMBL/GenBank/DDBJ databases">
        <title>Next Generation Sequencing and Analysis of the Genome of Puccinia sorghi L Schw, the Causal Agent of Maize Common Rust.</title>
        <authorList>
            <person name="Rochi L."/>
            <person name="Burguener G."/>
            <person name="Darino M."/>
            <person name="Turjanski A."/>
            <person name="Kreff E."/>
            <person name="Dieguez M.J."/>
            <person name="Sacco F."/>
        </authorList>
    </citation>
    <scope>NUCLEOTIDE SEQUENCE [LARGE SCALE GENOMIC DNA]</scope>
    <source>
        <strain evidence="2 3">RO10H11247</strain>
    </source>
</reference>
<dbReference type="Proteomes" id="UP000037035">
    <property type="component" value="Unassembled WGS sequence"/>
</dbReference>
<sequence length="1401" mass="156810">MLLTPLPPRPRTGGKQKVAIVDSEGSDTKSYGRRRRQRRGRGPRKLTVLLEPGDPDKIPEDNNDFVFSGVGNTQMPNRTVNFPWGFSIPLTETGRADPKQPHFARVREEDMKSVLTQIGFSVGGKTKNQLINMCVVYALLIQDLSVPARNISSPPNTPQPALSEAVPRDQRSTSNHNSDLIQFDSPIRQDPTSQSAAAPALPETDGQHLGDQLPSSLPALTPDIPRNNGRDSDHKSPPSHTQLPLRQNHSEIIRLLNVHSEQISAMQADIASTLRHQQEIKEKLEEISDNMQHSTTTKQKTKPTESRTSSLVSRTGKLKVSLQDSSHQLIQHHFAALFGLPEGAQKLPSPPTASEKKRWLKQPPSAPPGNSEMECDREPDADSSGDGESNADSSGDSDADSSCGDRESDADFSGASDDIDSGSNADAIDSQSSDCGGPGLCWASQEQLKIICNTMKARNMKRFRMDFNLPLSGPENTFCLELARDTFVALLECGEYDGLQPHESKPEVIMQQMRNYVKDVFVRKFREQRKWPREKRSVRAQQQTRNSRRKNVCPYRRHIKSFWLQSALEIGGLKAFLPIICNCCSDNETDDEVPPQTSTSRRTQKLCKIIRLPWQSEEVSEAFTLLDDYRDRQEAGKPEARKGAKPRLRRRPPPLKDSDGRILKGPMDSGRKPVKGLPEEVYDKDCKSLLTKKRKEKKRKEKKRKEKKRKEKKICKPLTPSPPRPRTGGKQKVATVDSEGSDTKSYGRWRRQRRCRGPRKLTVLLEPGDPDNIPEDNNDFVFLGVGKTQMPNRTVNFPWGFSIPLTETGRADPKHPHFARVREEDMKSVLTQIGCSVGGKTKNQLIDMCVVYAPLIQDLSVPARNISSPPNTPQPALSEAVPRDQRSTSNHNSDLIQFDSPIRQDPTSQSAAAPALPETDGQHLGDQLPSSLPALTPDIPRNNGRDSDHKSPPSHTQLPLRQNHSEIIRLLNVHSEQISAMQADIASTLRHQQEIKEKLEEISDNMQHSTTTKQKTKPTESRTSSLVSRTGKLKVSLQDSSHQLIQHHFAALFGLPEGAQKLPSPPTASEKKRWLKQPPSAPPGNSEMECDREPDADSSGDGESNADSSGDSDADSSCGDRESDADFSGASDDIDSGSNADAIDSQSSDCGGPGLCWASQEQLKIICNTMKARNMKRFRMDFNLPLSGPENTFCLELARDTFVALLECGEYDGLQPHESKPEVIMQQMRNYVKDVFVRKFREQRKWPREKRSVRAQQQTRNSRRKNVCPYRRHIKSFWLQSALEIGGLKAFLPIICNCCSDNETDDEVPPQTSTSRRTQKLCKIIRLPWQSEEVSEAFTLLDDYRDRQEAGKPEARKGAKPRLRRRPPPLKDSDGRILKGPMDSGRKPVKGLPEEVYDKDW</sequence>
<feature type="compositionally biased region" description="Polar residues" evidence="1">
    <location>
        <begin position="1004"/>
        <end position="1013"/>
    </location>
</feature>
<feature type="compositionally biased region" description="Low complexity" evidence="1">
    <location>
        <begin position="386"/>
        <end position="402"/>
    </location>
</feature>
<protein>
    <submittedName>
        <fullName evidence="2">Uncharacterized protein</fullName>
    </submittedName>
</protein>
<feature type="compositionally biased region" description="Basic and acidic residues" evidence="1">
    <location>
        <begin position="1392"/>
        <end position="1401"/>
    </location>
</feature>
<feature type="region of interest" description="Disordered" evidence="1">
    <location>
        <begin position="1057"/>
        <end position="1146"/>
    </location>
</feature>
<feature type="region of interest" description="Disordered" evidence="1">
    <location>
        <begin position="633"/>
        <end position="751"/>
    </location>
</feature>
<feature type="compositionally biased region" description="Basic residues" evidence="1">
    <location>
        <begin position="31"/>
        <end position="43"/>
    </location>
</feature>
<feature type="region of interest" description="Disordered" evidence="1">
    <location>
        <begin position="286"/>
        <end position="314"/>
    </location>
</feature>
<feature type="region of interest" description="Disordered" evidence="1">
    <location>
        <begin position="342"/>
        <end position="431"/>
    </location>
</feature>
<feature type="compositionally biased region" description="Basic residues" evidence="1">
    <location>
        <begin position="690"/>
        <end position="715"/>
    </location>
</feature>
<feature type="region of interest" description="Disordered" evidence="1">
    <location>
        <begin position="1348"/>
        <end position="1401"/>
    </location>
</feature>
<feature type="compositionally biased region" description="Basic and acidic residues" evidence="1">
    <location>
        <begin position="633"/>
        <end position="642"/>
    </location>
</feature>
<feature type="compositionally biased region" description="Low complexity" evidence="1">
    <location>
        <begin position="1101"/>
        <end position="1117"/>
    </location>
</feature>
<feature type="compositionally biased region" description="Basic residues" evidence="1">
    <location>
        <begin position="643"/>
        <end position="653"/>
    </location>
</feature>
<feature type="compositionally biased region" description="Polar residues" evidence="1">
    <location>
        <begin position="1136"/>
        <end position="1146"/>
    </location>
</feature>
<name>A0A0L6VBR8_9BASI</name>
<feature type="region of interest" description="Disordered" evidence="1">
    <location>
        <begin position="151"/>
        <end position="247"/>
    </location>
</feature>
<feature type="compositionally biased region" description="Basic and acidic residues" evidence="1">
    <location>
        <begin position="677"/>
        <end position="687"/>
    </location>
</feature>
<feature type="region of interest" description="Disordered" evidence="1">
    <location>
        <begin position="1"/>
        <end position="43"/>
    </location>
</feature>
<accession>A0A0L6VBR8</accession>
<gene>
    <name evidence="2" type="ORF">VP01_1970g1</name>
</gene>
<organism evidence="2 3">
    <name type="scientific">Puccinia sorghi</name>
    <dbReference type="NCBI Taxonomy" id="27349"/>
    <lineage>
        <taxon>Eukaryota</taxon>
        <taxon>Fungi</taxon>
        <taxon>Dikarya</taxon>
        <taxon>Basidiomycota</taxon>
        <taxon>Pucciniomycotina</taxon>
        <taxon>Pucciniomycetes</taxon>
        <taxon>Pucciniales</taxon>
        <taxon>Pucciniaceae</taxon>
        <taxon>Puccinia</taxon>
    </lineage>
</organism>
<feature type="compositionally biased region" description="Basic and acidic residues" evidence="1">
    <location>
        <begin position="1348"/>
        <end position="1357"/>
    </location>
</feature>
<feature type="compositionally biased region" description="Polar residues" evidence="1">
    <location>
        <begin position="421"/>
        <end position="431"/>
    </location>
</feature>
<feature type="compositionally biased region" description="Basic residues" evidence="1">
    <location>
        <begin position="1358"/>
        <end position="1368"/>
    </location>
</feature>
<dbReference type="EMBL" id="LAVV01006804">
    <property type="protein sequence ID" value="KNZ58231.1"/>
    <property type="molecule type" value="Genomic_DNA"/>
</dbReference>
<evidence type="ECO:0000313" key="3">
    <source>
        <dbReference type="Proteomes" id="UP000037035"/>
    </source>
</evidence>
<proteinExistence type="predicted"/>
<feature type="compositionally biased region" description="Polar residues" evidence="1">
    <location>
        <begin position="953"/>
        <end position="962"/>
    </location>
</feature>
<feature type="region of interest" description="Disordered" evidence="1">
    <location>
        <begin position="1001"/>
        <end position="1029"/>
    </location>
</feature>
<dbReference type="VEuPathDB" id="FungiDB:VP01_1970g1"/>